<gene>
    <name evidence="10" type="ORF">GGG87_00690</name>
    <name evidence="11" type="ORF">GGH11_00595</name>
</gene>
<keyword evidence="5" id="KW-0812">Transmembrane</keyword>
<dbReference type="PANTHER" id="PTHR33909:SF1">
    <property type="entry name" value="SEC TRANSLOCON ACCESSORY COMPLEX SUBUNIT YAJC"/>
    <property type="match status" value="1"/>
</dbReference>
<evidence type="ECO:0000256" key="9">
    <source>
        <dbReference type="ARBA" id="ARBA00023136"/>
    </source>
</evidence>
<dbReference type="PANTHER" id="PTHR33909">
    <property type="entry name" value="SEC TRANSLOCON ACCESSORY COMPLEX SUBUNIT YAJC"/>
    <property type="match status" value="1"/>
</dbReference>
<dbReference type="RefSeq" id="WP_154607552.1">
    <property type="nucleotide sequence ID" value="NZ_CP072115.1"/>
</dbReference>
<comment type="similarity">
    <text evidence="2">Belongs to the YajC family.</text>
</comment>
<keyword evidence="6" id="KW-0653">Protein transport</keyword>
<dbReference type="Proteomes" id="UP000435060">
    <property type="component" value="Unassembled WGS sequence"/>
</dbReference>
<reference evidence="11 13" key="1">
    <citation type="submission" date="2019-10" db="EMBL/GenBank/DDBJ databases">
        <title>Streptococcis sp, isolated from the respiratory tract of Marmot.</title>
        <authorList>
            <person name="Zhang G."/>
        </authorList>
    </citation>
    <scope>NUCLEOTIDE SEQUENCE [LARGE SCALE GENOMIC DNA]</scope>
    <source>
        <strain evidence="11">Zg-70</strain>
        <strain evidence="13">zg-70</strain>
    </source>
</reference>
<protein>
    <submittedName>
        <fullName evidence="11">Preprotein translocase subunit YajC</fullName>
    </submittedName>
</protein>
<accession>A0A6I4RMZ5</accession>
<keyword evidence="8" id="KW-0811">Translocation</keyword>
<dbReference type="GO" id="GO:0005886">
    <property type="term" value="C:plasma membrane"/>
    <property type="evidence" value="ECO:0007669"/>
    <property type="project" value="UniProtKB-SubCell"/>
</dbReference>
<evidence type="ECO:0000256" key="8">
    <source>
        <dbReference type="ARBA" id="ARBA00023010"/>
    </source>
</evidence>
<evidence type="ECO:0000256" key="3">
    <source>
        <dbReference type="ARBA" id="ARBA00022448"/>
    </source>
</evidence>
<dbReference type="EMBL" id="WLCG01000001">
    <property type="protein sequence ID" value="MTB63527.1"/>
    <property type="molecule type" value="Genomic_DNA"/>
</dbReference>
<organism evidence="11 13">
    <name type="scientific">Streptococcus zhangguiae</name>
    <dbReference type="NCBI Taxonomy" id="2664091"/>
    <lineage>
        <taxon>Bacteria</taxon>
        <taxon>Bacillati</taxon>
        <taxon>Bacillota</taxon>
        <taxon>Bacilli</taxon>
        <taxon>Lactobacillales</taxon>
        <taxon>Streptococcaceae</taxon>
        <taxon>Streptococcus</taxon>
    </lineage>
</organism>
<dbReference type="EMBL" id="WUBJ01000001">
    <property type="protein sequence ID" value="MWV55495.1"/>
    <property type="molecule type" value="Genomic_DNA"/>
</dbReference>
<dbReference type="AlphaFoldDB" id="A0A6I4RMZ5"/>
<evidence type="ECO:0000256" key="6">
    <source>
        <dbReference type="ARBA" id="ARBA00022927"/>
    </source>
</evidence>
<dbReference type="InterPro" id="IPR003849">
    <property type="entry name" value="Preprotein_translocase_YajC"/>
</dbReference>
<comment type="subcellular location">
    <subcellularLocation>
        <location evidence="1">Cell membrane</location>
        <topology evidence="1">Single-pass membrane protein</topology>
    </subcellularLocation>
</comment>
<dbReference type="Pfam" id="PF02699">
    <property type="entry name" value="YajC"/>
    <property type="match status" value="1"/>
</dbReference>
<evidence type="ECO:0000256" key="4">
    <source>
        <dbReference type="ARBA" id="ARBA00022475"/>
    </source>
</evidence>
<dbReference type="SMART" id="SM01323">
    <property type="entry name" value="YajC"/>
    <property type="match status" value="1"/>
</dbReference>
<comment type="caution">
    <text evidence="11">The sequence shown here is derived from an EMBL/GenBank/DDBJ whole genome shotgun (WGS) entry which is preliminary data.</text>
</comment>
<evidence type="ECO:0000256" key="2">
    <source>
        <dbReference type="ARBA" id="ARBA00006742"/>
    </source>
</evidence>
<keyword evidence="4" id="KW-1003">Cell membrane</keyword>
<evidence type="ECO:0000313" key="10">
    <source>
        <dbReference type="EMBL" id="MTB63527.1"/>
    </source>
</evidence>
<evidence type="ECO:0000313" key="13">
    <source>
        <dbReference type="Proteomes" id="UP000435423"/>
    </source>
</evidence>
<keyword evidence="12" id="KW-1185">Reference proteome</keyword>
<evidence type="ECO:0000256" key="1">
    <source>
        <dbReference type="ARBA" id="ARBA00004162"/>
    </source>
</evidence>
<keyword evidence="7" id="KW-1133">Transmembrane helix</keyword>
<keyword evidence="9" id="KW-0472">Membrane</keyword>
<evidence type="ECO:0000256" key="7">
    <source>
        <dbReference type="ARBA" id="ARBA00022989"/>
    </source>
</evidence>
<reference evidence="10 12" key="2">
    <citation type="submission" date="2019-11" db="EMBL/GenBank/DDBJ databases">
        <title>Streptococcis sp. isolated from the respiratory tract of Marmot.</title>
        <authorList>
            <person name="Zhang G."/>
        </authorList>
    </citation>
    <scope>NUCLEOTIDE SEQUENCE [LARGE SCALE GENOMIC DNA]</scope>
    <source>
        <strain evidence="12">zg-86</strain>
        <strain evidence="10">Zg-86</strain>
    </source>
</reference>
<proteinExistence type="inferred from homology"/>
<evidence type="ECO:0000313" key="11">
    <source>
        <dbReference type="EMBL" id="MWV55495.1"/>
    </source>
</evidence>
<dbReference type="GO" id="GO:0015031">
    <property type="term" value="P:protein transport"/>
    <property type="evidence" value="ECO:0007669"/>
    <property type="project" value="UniProtKB-KW"/>
</dbReference>
<evidence type="ECO:0000256" key="5">
    <source>
        <dbReference type="ARBA" id="ARBA00022692"/>
    </source>
</evidence>
<name>A0A6I4RMZ5_9STRE</name>
<sequence length="97" mass="10975">MHLSIFSILLILLAASPLLLLSLHHFRQQRLLREQLEQRHNYLASLMVGDDVLLLSGIHGKIVAIKEELIILQIADHVTIYVEKESIMGKTRGVGKN</sequence>
<evidence type="ECO:0000313" key="12">
    <source>
        <dbReference type="Proteomes" id="UP000435060"/>
    </source>
</evidence>
<keyword evidence="3" id="KW-0813">Transport</keyword>
<dbReference type="Proteomes" id="UP000435423">
    <property type="component" value="Unassembled WGS sequence"/>
</dbReference>